<dbReference type="PANTHER" id="PTHR24209:SF7">
    <property type="entry name" value="PROTEIN DA1-RELATED 2"/>
    <property type="match status" value="1"/>
</dbReference>
<dbReference type="InterPro" id="IPR022087">
    <property type="entry name" value="DA1-like_dom"/>
</dbReference>
<gene>
    <name evidence="3" type="ORF">CTEN210_09432</name>
</gene>
<accession>A0AAD3CXI7</accession>
<keyword evidence="4" id="KW-1185">Reference proteome</keyword>
<dbReference type="EMBL" id="BLLK01000046">
    <property type="protein sequence ID" value="GFH52956.1"/>
    <property type="molecule type" value="Genomic_DNA"/>
</dbReference>
<dbReference type="AlphaFoldDB" id="A0AAD3CXI7"/>
<sequence length="499" mass="55567">MSGRNRKSAGNAWKDQEDALFGPLEENVCVPCKKPSKETSNNQIPINLSRQQIQSNVNKAKRIAGRTSTKLASIISKARDEVATRASNFAETSNANRNTPSSSTRNGNSSLQNGSSKRSDVYKASAKSLQSSGEERTTSSTVLPSFNTPDFSRMVENVLVSQVPMPCLHCNAIPLMFQAHPFFGPTQRICSSHDSNSITRCVSCYRFEPRDRRFQRIGTSNAKICTACARTAILDDHAAKLLYENVLSFLDSEGLDLFDGKMLNIPIHLADEISMNLQSSSIVCNANEQKRGLTIWSEQHIGLPDVRGIASSAFRRVVDGRRKGNENTNSESSTSNGDEVRRNVWAGMRQVSVNKILCLKGLPRNLMASILAHEATHAWLAFDPIRRDGVVGERTSFGQVRRIDQTVEEGLCQLVSHLYLQQLMVDDRKEKFLDRLKNDGPSDVKLNQYYKWSIENHPSEVYGGGFKKAAQAYTQTIETGGTLKDLFQYISIHRDFPPV</sequence>
<feature type="compositionally biased region" description="Polar residues" evidence="1">
    <location>
        <begin position="127"/>
        <end position="146"/>
    </location>
</feature>
<organism evidence="3 4">
    <name type="scientific">Chaetoceros tenuissimus</name>
    <dbReference type="NCBI Taxonomy" id="426638"/>
    <lineage>
        <taxon>Eukaryota</taxon>
        <taxon>Sar</taxon>
        <taxon>Stramenopiles</taxon>
        <taxon>Ochrophyta</taxon>
        <taxon>Bacillariophyta</taxon>
        <taxon>Coscinodiscophyceae</taxon>
        <taxon>Chaetocerotophycidae</taxon>
        <taxon>Chaetocerotales</taxon>
        <taxon>Chaetocerotaceae</taxon>
        <taxon>Chaetoceros</taxon>
    </lineage>
</organism>
<proteinExistence type="predicted"/>
<protein>
    <recommendedName>
        <fullName evidence="2">Protein DA1-like domain-containing protein</fullName>
    </recommendedName>
</protein>
<dbReference type="Pfam" id="PF12315">
    <property type="entry name" value="DA1-like"/>
    <property type="match status" value="1"/>
</dbReference>
<dbReference type="Proteomes" id="UP001054902">
    <property type="component" value="Unassembled WGS sequence"/>
</dbReference>
<evidence type="ECO:0000313" key="4">
    <source>
        <dbReference type="Proteomes" id="UP001054902"/>
    </source>
</evidence>
<dbReference type="InterPro" id="IPR045218">
    <property type="entry name" value="DA1-like"/>
</dbReference>
<comment type="caution">
    <text evidence="3">The sequence shown here is derived from an EMBL/GenBank/DDBJ whole genome shotgun (WGS) entry which is preliminary data.</text>
</comment>
<evidence type="ECO:0000256" key="1">
    <source>
        <dbReference type="SAM" id="MobiDB-lite"/>
    </source>
</evidence>
<evidence type="ECO:0000313" key="3">
    <source>
        <dbReference type="EMBL" id="GFH52956.1"/>
    </source>
</evidence>
<feature type="region of interest" description="Disordered" evidence="1">
    <location>
        <begin position="1"/>
        <end position="20"/>
    </location>
</feature>
<name>A0AAD3CXI7_9STRA</name>
<feature type="compositionally biased region" description="Polar residues" evidence="1">
    <location>
        <begin position="86"/>
        <end position="116"/>
    </location>
</feature>
<dbReference type="PANTHER" id="PTHR24209">
    <property type="entry name" value="PROTEIN DA1-RELATED 2"/>
    <property type="match status" value="1"/>
</dbReference>
<reference evidence="3 4" key="1">
    <citation type="journal article" date="2021" name="Sci. Rep.">
        <title>The genome of the diatom Chaetoceros tenuissimus carries an ancient integrated fragment of an extant virus.</title>
        <authorList>
            <person name="Hongo Y."/>
            <person name="Kimura K."/>
            <person name="Takaki Y."/>
            <person name="Yoshida Y."/>
            <person name="Baba S."/>
            <person name="Kobayashi G."/>
            <person name="Nagasaki K."/>
            <person name="Hano T."/>
            <person name="Tomaru Y."/>
        </authorList>
    </citation>
    <scope>NUCLEOTIDE SEQUENCE [LARGE SCALE GENOMIC DNA]</scope>
    <source>
        <strain evidence="3 4">NIES-3715</strain>
    </source>
</reference>
<feature type="domain" description="Protein DA1-like" evidence="2">
    <location>
        <begin position="300"/>
        <end position="476"/>
    </location>
</feature>
<feature type="region of interest" description="Disordered" evidence="1">
    <location>
        <begin position="86"/>
        <end position="146"/>
    </location>
</feature>
<evidence type="ECO:0000259" key="2">
    <source>
        <dbReference type="Pfam" id="PF12315"/>
    </source>
</evidence>